<feature type="domain" description="PFU" evidence="5">
    <location>
        <begin position="307"/>
        <end position="417"/>
    </location>
</feature>
<dbReference type="OrthoDB" id="10265988at2759"/>
<evidence type="ECO:0000313" key="8">
    <source>
        <dbReference type="Proteomes" id="UP001059546"/>
    </source>
</evidence>
<reference evidence="6" key="1">
    <citation type="submission" date="2021-05" db="EMBL/GenBank/DDBJ databases">
        <title>Encephalitozoon hellem ATCC 50604 Complete Genome.</title>
        <authorList>
            <person name="Mascarenhas dos Santos A.C."/>
            <person name="Julian A.T."/>
            <person name="Pombert J.-F."/>
        </authorList>
    </citation>
    <scope>NUCLEOTIDE SEQUENCE</scope>
    <source>
        <strain evidence="6">ATCC 50604</strain>
    </source>
</reference>
<dbReference type="EMBL" id="CP075147">
    <property type="protein sequence ID" value="UTX42476.1"/>
    <property type="molecule type" value="Genomic_DNA"/>
</dbReference>
<dbReference type="AlphaFoldDB" id="A0A9Q9C1S0"/>
<dbReference type="InterPro" id="IPR015155">
    <property type="entry name" value="PFU"/>
</dbReference>
<dbReference type="Proteomes" id="UP001217963">
    <property type="component" value="Chromosome I"/>
</dbReference>
<keyword evidence="1" id="KW-0963">Cytoplasm</keyword>
<evidence type="ECO:0000259" key="5">
    <source>
        <dbReference type="PROSITE" id="PS51394"/>
    </source>
</evidence>
<dbReference type="PANTHER" id="PTHR19849:SF0">
    <property type="entry name" value="PHOSPHOLIPASE A-2-ACTIVATING PROTEIN"/>
    <property type="match status" value="1"/>
</dbReference>
<dbReference type="PANTHER" id="PTHR19849">
    <property type="entry name" value="PHOSPHOLIPASE A-2-ACTIVATING PROTEIN"/>
    <property type="match status" value="1"/>
</dbReference>
<dbReference type="GO" id="GO:0010992">
    <property type="term" value="P:ubiquitin recycling"/>
    <property type="evidence" value="ECO:0007669"/>
    <property type="project" value="TreeGrafter"/>
</dbReference>
<keyword evidence="2 4" id="KW-0853">WD repeat</keyword>
<dbReference type="Proteomes" id="UP001059546">
    <property type="component" value="Chromosome I"/>
</dbReference>
<dbReference type="EMBL" id="CP119062">
    <property type="protein sequence ID" value="WEL37922.1"/>
    <property type="molecule type" value="Genomic_DNA"/>
</dbReference>
<organism evidence="6 8">
    <name type="scientific">Encephalitozoon hellem</name>
    <name type="common">Microsporidian parasite</name>
    <dbReference type="NCBI Taxonomy" id="27973"/>
    <lineage>
        <taxon>Eukaryota</taxon>
        <taxon>Fungi</taxon>
        <taxon>Fungi incertae sedis</taxon>
        <taxon>Microsporidia</taxon>
        <taxon>Unikaryonidae</taxon>
        <taxon>Encephalitozoon</taxon>
    </lineage>
</organism>
<dbReference type="Pfam" id="PF00400">
    <property type="entry name" value="WD40"/>
    <property type="match status" value="1"/>
</dbReference>
<dbReference type="GO" id="GO:0005737">
    <property type="term" value="C:cytoplasm"/>
    <property type="evidence" value="ECO:0007669"/>
    <property type="project" value="TreeGrafter"/>
</dbReference>
<protein>
    <submittedName>
        <fullName evidence="6">PFU domain-containing protein</fullName>
    </submittedName>
</protein>
<dbReference type="GO" id="GO:0043130">
    <property type="term" value="F:ubiquitin binding"/>
    <property type="evidence" value="ECO:0007669"/>
    <property type="project" value="TreeGrafter"/>
</dbReference>
<name>A0A9Q9C1S0_ENCHE</name>
<keyword evidence="3" id="KW-0677">Repeat</keyword>
<dbReference type="Pfam" id="PF09070">
    <property type="entry name" value="PFU"/>
    <property type="match status" value="1"/>
</dbReference>
<dbReference type="GO" id="GO:0043161">
    <property type="term" value="P:proteasome-mediated ubiquitin-dependent protein catabolic process"/>
    <property type="evidence" value="ECO:0007669"/>
    <property type="project" value="TreeGrafter"/>
</dbReference>
<dbReference type="PROSITE" id="PS50082">
    <property type="entry name" value="WD_REPEATS_2"/>
    <property type="match status" value="1"/>
</dbReference>
<dbReference type="Gene3D" id="2.130.10.10">
    <property type="entry name" value="YVTN repeat-like/Quinoprotein amine dehydrogenase"/>
    <property type="match status" value="1"/>
</dbReference>
<evidence type="ECO:0000313" key="9">
    <source>
        <dbReference type="Proteomes" id="UP001217963"/>
    </source>
</evidence>
<dbReference type="InterPro" id="IPR038122">
    <property type="entry name" value="PFU_sf"/>
</dbReference>
<evidence type="ECO:0000313" key="6">
    <source>
        <dbReference type="EMBL" id="UTX42476.1"/>
    </source>
</evidence>
<dbReference type="SMART" id="SM00320">
    <property type="entry name" value="WD40"/>
    <property type="match status" value="5"/>
</dbReference>
<accession>A0A9Q9C1S0</accession>
<dbReference type="Gene3D" id="3.10.20.870">
    <property type="entry name" value="PFU (PLAA family ubiquitin binding), C-terminal domain"/>
    <property type="match status" value="1"/>
</dbReference>
<sequence length="555" mass="62716">MIGIERIEKISTSDVKTLLVKDDIVVSGGREGKIRVCGHDFGWYTEIEPGQGYVNCVAIGGGFLFAGCQNGSIVVYSLDECQLRDGHKEEGTKVVPVGFLKGHSSNVCCLDTMGDFIVSSSWDCTVIVWEPRQMNNDKGGIVQKMPHPTVVWCAKFINENTIVTGCSDKLIRIFKNGVLTRTFNHHLSYVRGVAVLNENIFSIDNEGIVLKVSLDGRILKHYSTKNFMYSIFSYTCDGKGLVICTGENGTAIIFDESLKPIQSLSIPVTSCWAGFGWNDKVYVGGSDGRLYVYSSNPSSEARKAIEEMRNEQGSLLKDGEFVSDGQKFKAANGNVYQEINGEWILLGKGEGSKPYDNTFQVELENKYYTLSFNNNENVYEVAEKFLRENRLRDEFRDDIVDFINKNFVSAKEFRIYSRINTEGVKSMLNKVKDEHQYAYPHILDNLQNPSIDDNDKVEEEIRMLINSGPKFMALDLIRYFMVHKYIFDLSFLFTFTPRDKKEAVTFVRLLSNLFADPPFNLDALHPRVLELKDRGVVDGEVLDDYFVNKSLRSGA</sequence>
<dbReference type="InterPro" id="IPR001680">
    <property type="entry name" value="WD40_rpt"/>
</dbReference>
<evidence type="ECO:0000256" key="1">
    <source>
        <dbReference type="ARBA" id="ARBA00022490"/>
    </source>
</evidence>
<dbReference type="GO" id="GO:0005634">
    <property type="term" value="C:nucleus"/>
    <property type="evidence" value="ECO:0007669"/>
    <property type="project" value="TreeGrafter"/>
</dbReference>
<evidence type="ECO:0000256" key="3">
    <source>
        <dbReference type="ARBA" id="ARBA00022737"/>
    </source>
</evidence>
<evidence type="ECO:0000256" key="2">
    <source>
        <dbReference type="ARBA" id="ARBA00022574"/>
    </source>
</evidence>
<evidence type="ECO:0000313" key="7">
    <source>
        <dbReference type="EMBL" id="WEL37922.1"/>
    </source>
</evidence>
<proteinExistence type="predicted"/>
<feature type="repeat" description="WD" evidence="4">
    <location>
        <begin position="100"/>
        <end position="130"/>
    </location>
</feature>
<keyword evidence="9" id="KW-1185">Reference proteome</keyword>
<dbReference type="InterPro" id="IPR036322">
    <property type="entry name" value="WD40_repeat_dom_sf"/>
</dbReference>
<dbReference type="SUPFAM" id="SSF50978">
    <property type="entry name" value="WD40 repeat-like"/>
    <property type="match status" value="1"/>
</dbReference>
<dbReference type="InterPro" id="IPR015943">
    <property type="entry name" value="WD40/YVTN_repeat-like_dom_sf"/>
</dbReference>
<dbReference type="PROSITE" id="PS51394">
    <property type="entry name" value="PFU"/>
    <property type="match status" value="1"/>
</dbReference>
<gene>
    <name evidence="6" type="ORF">GPU96_01g01800</name>
    <name evidence="7" type="ORF">PFJ87_01g01760</name>
</gene>
<reference evidence="7 9" key="2">
    <citation type="submission" date="2023-02" db="EMBL/GenBank/DDBJ databases">
        <title>Encephalitozoon hellem ATCC 50451 complete genome.</title>
        <authorList>
            <person name="Mascarenhas dos Santos A.C."/>
            <person name="Julian A.T."/>
            <person name="Pombert J.-F."/>
        </authorList>
    </citation>
    <scope>NUCLEOTIDE SEQUENCE [LARGE SCALE GENOMIC DNA]</scope>
    <source>
        <strain evidence="7 9">ATCC 50451</strain>
    </source>
</reference>
<evidence type="ECO:0000256" key="4">
    <source>
        <dbReference type="PROSITE-ProRule" id="PRU00221"/>
    </source>
</evidence>